<keyword evidence="2" id="KW-1003">Cell membrane</keyword>
<dbReference type="Pfam" id="PF12698">
    <property type="entry name" value="ABC2_membrane_3"/>
    <property type="match status" value="1"/>
</dbReference>
<feature type="transmembrane region" description="Helical" evidence="6">
    <location>
        <begin position="189"/>
        <end position="207"/>
    </location>
</feature>
<comment type="subcellular location">
    <subcellularLocation>
        <location evidence="1">Cell membrane</location>
        <topology evidence="1">Multi-pass membrane protein</topology>
    </subcellularLocation>
</comment>
<dbReference type="PANTHER" id="PTHR30294">
    <property type="entry name" value="MEMBRANE COMPONENT OF ABC TRANSPORTER YHHJ-RELATED"/>
    <property type="match status" value="1"/>
</dbReference>
<dbReference type="InterPro" id="IPR051449">
    <property type="entry name" value="ABC-2_transporter_component"/>
</dbReference>
<protein>
    <submittedName>
        <fullName evidence="8">ABC-2 type transporter</fullName>
    </submittedName>
</protein>
<organism evidence="8 9">
    <name type="scientific">Paenibacillus alvei</name>
    <name type="common">Bacillus alvei</name>
    <dbReference type="NCBI Taxonomy" id="44250"/>
    <lineage>
        <taxon>Bacteria</taxon>
        <taxon>Bacillati</taxon>
        <taxon>Bacillota</taxon>
        <taxon>Bacilli</taxon>
        <taxon>Bacillales</taxon>
        <taxon>Paenibacillaceae</taxon>
        <taxon>Paenibacillus</taxon>
    </lineage>
</organism>
<evidence type="ECO:0000313" key="8">
    <source>
        <dbReference type="EMBL" id="SYX87411.1"/>
    </source>
</evidence>
<feature type="domain" description="ABC-2 type transporter transmembrane" evidence="7">
    <location>
        <begin position="19"/>
        <end position="400"/>
    </location>
</feature>
<evidence type="ECO:0000256" key="2">
    <source>
        <dbReference type="ARBA" id="ARBA00022475"/>
    </source>
</evidence>
<proteinExistence type="predicted"/>
<dbReference type="GO" id="GO:0005886">
    <property type="term" value="C:plasma membrane"/>
    <property type="evidence" value="ECO:0007669"/>
    <property type="project" value="UniProtKB-SubCell"/>
</dbReference>
<keyword evidence="5 6" id="KW-0472">Membrane</keyword>
<dbReference type="GO" id="GO:0140359">
    <property type="term" value="F:ABC-type transporter activity"/>
    <property type="evidence" value="ECO:0007669"/>
    <property type="project" value="InterPro"/>
</dbReference>
<feature type="transmembrane region" description="Helical" evidence="6">
    <location>
        <begin position="250"/>
        <end position="270"/>
    </location>
</feature>
<gene>
    <name evidence="8" type="ORF">PBLR_15841</name>
</gene>
<dbReference type="RefSeq" id="WP_138189018.1">
    <property type="nucleotide sequence ID" value="NZ_LS992241.1"/>
</dbReference>
<dbReference type="InterPro" id="IPR013525">
    <property type="entry name" value="ABC2_TM"/>
</dbReference>
<feature type="transmembrane region" description="Helical" evidence="6">
    <location>
        <begin position="381"/>
        <end position="403"/>
    </location>
</feature>
<evidence type="ECO:0000259" key="7">
    <source>
        <dbReference type="Pfam" id="PF12698"/>
    </source>
</evidence>
<evidence type="ECO:0000256" key="4">
    <source>
        <dbReference type="ARBA" id="ARBA00022989"/>
    </source>
</evidence>
<feature type="transmembrane region" description="Helical" evidence="6">
    <location>
        <begin position="21"/>
        <end position="42"/>
    </location>
</feature>
<dbReference type="AlphaFoldDB" id="A0A383RL63"/>
<reference evidence="9" key="1">
    <citation type="submission" date="2018-08" db="EMBL/GenBank/DDBJ databases">
        <authorList>
            <person name="Chevrot R."/>
        </authorList>
    </citation>
    <scope>NUCLEOTIDE SEQUENCE [LARGE SCALE GENOMIC DNA]</scope>
</reference>
<evidence type="ECO:0000256" key="5">
    <source>
        <dbReference type="ARBA" id="ARBA00023136"/>
    </source>
</evidence>
<feature type="transmembrane region" description="Helical" evidence="6">
    <location>
        <begin position="291"/>
        <end position="317"/>
    </location>
</feature>
<evidence type="ECO:0000256" key="1">
    <source>
        <dbReference type="ARBA" id="ARBA00004651"/>
    </source>
</evidence>
<accession>A0A383RL63</accession>
<feature type="transmembrane region" description="Helical" evidence="6">
    <location>
        <begin position="323"/>
        <end position="344"/>
    </location>
</feature>
<keyword evidence="4 6" id="KW-1133">Transmembrane helix</keyword>
<dbReference type="Proteomes" id="UP000304148">
    <property type="component" value="Chromosome"/>
</dbReference>
<dbReference type="EMBL" id="LS992241">
    <property type="protein sequence ID" value="SYX87411.1"/>
    <property type="molecule type" value="Genomic_DNA"/>
</dbReference>
<keyword evidence="3 6" id="KW-0812">Transmembrane</keyword>
<evidence type="ECO:0000256" key="6">
    <source>
        <dbReference type="SAM" id="Phobius"/>
    </source>
</evidence>
<evidence type="ECO:0000256" key="3">
    <source>
        <dbReference type="ARBA" id="ARBA00022692"/>
    </source>
</evidence>
<name>A0A383RL63_PAEAL</name>
<evidence type="ECO:0000313" key="9">
    <source>
        <dbReference type="Proteomes" id="UP000304148"/>
    </source>
</evidence>
<dbReference type="PANTHER" id="PTHR30294:SF29">
    <property type="entry name" value="MULTIDRUG ABC TRANSPORTER PERMEASE YBHS-RELATED"/>
    <property type="match status" value="1"/>
</dbReference>
<sequence length="428" mass="47327">MHNLGTVIRFTLKTKMMTKSFIITTIILALIMSVGVNIPYLISQFSSDEPTSIGLVQGGEYADIVKSFEDQLTKHGGSDLKLVPSTSEEDLRKKAESGDLEGYLKFEPKTDEAGNVEKQSFPQVVFHGKDELGHGDEATVTGVLSAVKTEWLVKDSLTEQQKAELSKPVTIDTQKIVKEGEKAEEENPIQKGISIIVVMVLIILFFMTNTMTGNMIASEVTQEKSSRIMEILITSVSPLAQMFGKIIGMFILGLIQIIVFFAVVVINLLLPHNSAPLKALNFDISMIDWTVVSGGLLLYVLGYFLYATLFAAVGSLVSRTEDLAQAIMPITMLSLAAFYIVMFSVSSPNTLLVKATSFVPFFTPTSMLLRIGTGNAAWWEFWVSIAILIVSILFFGWLAAKIYRTGVLMYGKRPSWKELRKAMKAYKI</sequence>